<name>A0A6I3SLL5_HELMO</name>
<evidence type="ECO:0000256" key="4">
    <source>
        <dbReference type="ARBA" id="ARBA00022862"/>
    </source>
</evidence>
<proteinExistence type="inferred from homology"/>
<protein>
    <recommendedName>
        <fullName evidence="8">Peroxiredoxin</fullName>
        <ecNumber evidence="8">1.11.1.24</ecNumber>
    </recommendedName>
    <alternativeName>
        <fullName evidence="8">Thioredoxin peroxidase</fullName>
    </alternativeName>
    <alternativeName>
        <fullName evidence="8">Thioredoxin-dependent peroxiredoxin</fullName>
    </alternativeName>
</protein>
<evidence type="ECO:0000256" key="1">
    <source>
        <dbReference type="ARBA" id="ARBA00009796"/>
    </source>
</evidence>
<comment type="catalytic activity">
    <reaction evidence="8">
        <text>a hydroperoxide + [thioredoxin]-dithiol = an alcohol + [thioredoxin]-disulfide + H2O</text>
        <dbReference type="Rhea" id="RHEA:62620"/>
        <dbReference type="Rhea" id="RHEA-COMP:10698"/>
        <dbReference type="Rhea" id="RHEA-COMP:10700"/>
        <dbReference type="ChEBI" id="CHEBI:15377"/>
        <dbReference type="ChEBI" id="CHEBI:29950"/>
        <dbReference type="ChEBI" id="CHEBI:30879"/>
        <dbReference type="ChEBI" id="CHEBI:35924"/>
        <dbReference type="ChEBI" id="CHEBI:50058"/>
        <dbReference type="EC" id="1.11.1.24"/>
    </reaction>
</comment>
<dbReference type="InterPro" id="IPR013766">
    <property type="entry name" value="Thioredoxin_domain"/>
</dbReference>
<accession>A0A6I3SLL5</accession>
<evidence type="ECO:0000256" key="5">
    <source>
        <dbReference type="ARBA" id="ARBA00023002"/>
    </source>
</evidence>
<dbReference type="OrthoDB" id="9812811at2"/>
<dbReference type="InterPro" id="IPR022915">
    <property type="entry name" value="Peroxiredoxin_TDXH"/>
</dbReference>
<dbReference type="Pfam" id="PF00578">
    <property type="entry name" value="AhpC-TSA"/>
    <property type="match status" value="1"/>
</dbReference>
<comment type="similarity">
    <text evidence="7 8">Belongs to the peroxiredoxin family. Prx6 subfamily.</text>
</comment>
<evidence type="ECO:0000313" key="10">
    <source>
        <dbReference type="EMBL" id="MTV49532.1"/>
    </source>
</evidence>
<evidence type="ECO:0000256" key="3">
    <source>
        <dbReference type="ARBA" id="ARBA00022559"/>
    </source>
</evidence>
<dbReference type="InterPro" id="IPR036249">
    <property type="entry name" value="Thioredoxin-like_sf"/>
</dbReference>
<gene>
    <name evidence="10" type="ORF">GJ688_11150</name>
</gene>
<dbReference type="InterPro" id="IPR050217">
    <property type="entry name" value="Peroxiredoxin"/>
</dbReference>
<dbReference type="HAMAP" id="MF_00401">
    <property type="entry name" value="Peroxiredoxin"/>
    <property type="match status" value="1"/>
</dbReference>
<dbReference type="GO" id="GO:0042744">
    <property type="term" value="P:hydrogen peroxide catabolic process"/>
    <property type="evidence" value="ECO:0007669"/>
    <property type="project" value="TreeGrafter"/>
</dbReference>
<comment type="subcellular location">
    <subcellularLocation>
        <location evidence="8">Cytoplasm</location>
    </subcellularLocation>
</comment>
<feature type="disulfide bond" description="Alternate" evidence="8">
    <location>
        <begin position="208"/>
        <end position="214"/>
    </location>
</feature>
<dbReference type="EMBL" id="WNKU01000012">
    <property type="protein sequence ID" value="MTV49532.1"/>
    <property type="molecule type" value="Genomic_DNA"/>
</dbReference>
<comment type="subunit">
    <text evidence="8">Homodecamer. Pentamer of dimers that assemble into a ring structure.</text>
</comment>
<feature type="disulfide bond" description="Interchain (with Cys-53); in linked form" evidence="8">
    <location>
        <position position="214"/>
    </location>
</feature>
<evidence type="ECO:0000256" key="2">
    <source>
        <dbReference type="ARBA" id="ARBA00022490"/>
    </source>
</evidence>
<dbReference type="Gene3D" id="3.30.1020.10">
    <property type="entry name" value="Antioxidant, Horf6, Chain A, domain2"/>
    <property type="match status" value="1"/>
</dbReference>
<feature type="domain" description="Thioredoxin" evidence="9">
    <location>
        <begin position="12"/>
        <end position="167"/>
    </location>
</feature>
<comment type="function">
    <text evidence="8">Thiol-specific peroxidase that catalyzes the reduction of hydrogen peroxide and organic hydroperoxides to water and alcohols, respectively. Plays a role in cell protection against oxidative stress by detoxifying peroxides.</text>
</comment>
<dbReference type="Proteomes" id="UP000430670">
    <property type="component" value="Unassembled WGS sequence"/>
</dbReference>
<reference evidence="10 11" key="1">
    <citation type="submission" date="2019-11" db="EMBL/GenBank/DDBJ databases">
        <title>Whole-genome sequence of a the green, strictly anaerobic photosynthetic bacterium Heliobacillus mobilis DSM 6151.</title>
        <authorList>
            <person name="Kyndt J.A."/>
            <person name="Meyer T.E."/>
        </authorList>
    </citation>
    <scope>NUCLEOTIDE SEQUENCE [LARGE SCALE GENOMIC DNA]</scope>
    <source>
        <strain evidence="10 11">DSM 6151</strain>
    </source>
</reference>
<keyword evidence="6 8" id="KW-0676">Redox-active center</keyword>
<keyword evidence="5 8" id="KW-0560">Oxidoreductase</keyword>
<comment type="caution">
    <text evidence="10">The sequence shown here is derived from an EMBL/GenBank/DDBJ whole genome shotgun (WGS) entry which is preliminary data.</text>
</comment>
<dbReference type="GO" id="GO:0045454">
    <property type="term" value="P:cell redox homeostasis"/>
    <property type="evidence" value="ECO:0007669"/>
    <property type="project" value="TreeGrafter"/>
</dbReference>
<dbReference type="PANTHER" id="PTHR10681:SF164">
    <property type="entry name" value="THIOREDOXIN PEROXIDASE 1"/>
    <property type="match status" value="1"/>
</dbReference>
<dbReference type="Pfam" id="PF10417">
    <property type="entry name" value="1-cysPrx_C"/>
    <property type="match status" value="1"/>
</dbReference>
<dbReference type="GO" id="GO:0006979">
    <property type="term" value="P:response to oxidative stress"/>
    <property type="evidence" value="ECO:0007669"/>
    <property type="project" value="TreeGrafter"/>
</dbReference>
<dbReference type="InterPro" id="IPR000866">
    <property type="entry name" value="AhpC/TSA"/>
</dbReference>
<dbReference type="EC" id="1.11.1.24" evidence="8"/>
<feature type="binding site" evidence="8">
    <location>
        <position position="130"/>
    </location>
    <ligand>
        <name>substrate</name>
    </ligand>
</feature>
<keyword evidence="3 8" id="KW-0575">Peroxidase</keyword>
<dbReference type="PANTHER" id="PTHR10681">
    <property type="entry name" value="THIOREDOXIN PEROXIDASE"/>
    <property type="match status" value="1"/>
</dbReference>
<dbReference type="PROSITE" id="PS51352">
    <property type="entry name" value="THIOREDOXIN_2"/>
    <property type="match status" value="1"/>
</dbReference>
<feature type="disulfide bond" description="Interchain (with Cys-214); in linked form" evidence="8">
    <location>
        <position position="53"/>
    </location>
</feature>
<evidence type="ECO:0000256" key="6">
    <source>
        <dbReference type="ARBA" id="ARBA00023284"/>
    </source>
</evidence>
<keyword evidence="2 8" id="KW-0963">Cytoplasm</keyword>
<dbReference type="GO" id="GO:0033554">
    <property type="term" value="P:cellular response to stress"/>
    <property type="evidence" value="ECO:0007669"/>
    <property type="project" value="TreeGrafter"/>
</dbReference>
<keyword evidence="8" id="KW-1015">Disulfide bond</keyword>
<dbReference type="SUPFAM" id="SSF52833">
    <property type="entry name" value="Thioredoxin-like"/>
    <property type="match status" value="1"/>
</dbReference>
<dbReference type="RefSeq" id="WP_155476635.1">
    <property type="nucleotide sequence ID" value="NZ_WNKU01000012.1"/>
</dbReference>
<dbReference type="InterPro" id="IPR019479">
    <property type="entry name" value="Peroxiredoxin_C"/>
</dbReference>
<organism evidence="10 11">
    <name type="scientific">Heliobacterium mobile</name>
    <name type="common">Heliobacillus mobilis</name>
    <dbReference type="NCBI Taxonomy" id="28064"/>
    <lineage>
        <taxon>Bacteria</taxon>
        <taxon>Bacillati</taxon>
        <taxon>Bacillota</taxon>
        <taxon>Clostridia</taxon>
        <taxon>Eubacteriales</taxon>
        <taxon>Heliobacteriaceae</taxon>
        <taxon>Heliobacterium</taxon>
    </lineage>
</organism>
<dbReference type="AlphaFoldDB" id="A0A6I3SLL5"/>
<evidence type="ECO:0000259" key="9">
    <source>
        <dbReference type="PROSITE" id="PS51352"/>
    </source>
</evidence>
<feature type="active site" description="Cysteine sulfenic acid (-SOH) intermediate" evidence="8">
    <location>
        <position position="53"/>
    </location>
</feature>
<dbReference type="GO" id="GO:0005829">
    <property type="term" value="C:cytosol"/>
    <property type="evidence" value="ECO:0007669"/>
    <property type="project" value="TreeGrafter"/>
</dbReference>
<evidence type="ECO:0000256" key="8">
    <source>
        <dbReference type="HAMAP-Rule" id="MF_00401"/>
    </source>
</evidence>
<dbReference type="InterPro" id="IPR045020">
    <property type="entry name" value="PRX_1cys"/>
</dbReference>
<dbReference type="CDD" id="cd03016">
    <property type="entry name" value="PRX_1cys"/>
    <property type="match status" value="1"/>
</dbReference>
<comment type="miscellaneous">
    <text evidence="8">The active site is a conserved redox-active cysteine residue, the peroxidatic cysteine (C(P)), which makes the nucleophilic attack on the peroxide substrate. The peroxide oxidizes the C(P)-SH to cysteine sulfenic acid (C(P)-SOH), which then reacts with another cysteine residue, the resolving cysteine (C(R)), to form a disulfide bridge. The disulfide is subsequently reduced by an appropriate electron donor to complete the catalytic cycle. Although the primary sequence of this enzyme is similar to those of the 1-Cys Prx6 enzymes, its catalytic properties resemble those of the typical 2-Cys Prxs and C(R) is provided by the other dimeric subunit to form an intersubunit disulfide. The disulfide is subsequently reduced by thioredoxin.</text>
</comment>
<keyword evidence="4 8" id="KW-0049">Antioxidant</keyword>
<sequence>MKATQGNLESVIRIGMKAPDFTAVTTFGTLRFSDLAGKWVVFFSHPGDFTPVCTTEFIAFAKYSPYFSQRNVQLLGLSIDSNPAHLAWVHNIYQNTGVQIPFPVIADRSGEIARLYGMIAPDVSATETVRNTFIIDDRQNIRANLAYPLTNGRNIPEILRLVDALQTSDREGIVTPANWVPGQSALVPPPRTYRELSEREKGSPGLQCVDWYWCYRQPASHPVPCAERDRADSSLKKEG</sequence>
<evidence type="ECO:0000313" key="11">
    <source>
        <dbReference type="Proteomes" id="UP000430670"/>
    </source>
</evidence>
<dbReference type="NCBIfam" id="NF009668">
    <property type="entry name" value="PRK13189.1"/>
    <property type="match status" value="1"/>
</dbReference>
<dbReference type="Gene3D" id="3.40.30.10">
    <property type="entry name" value="Glutaredoxin"/>
    <property type="match status" value="1"/>
</dbReference>
<evidence type="ECO:0000256" key="7">
    <source>
        <dbReference type="ARBA" id="ARBA00025719"/>
    </source>
</evidence>
<comment type="similarity">
    <text evidence="1">Belongs to the peroxiredoxin family. AhpC/Prx1 subfamily.</text>
</comment>
<keyword evidence="11" id="KW-1185">Reference proteome</keyword>
<dbReference type="GO" id="GO:0008379">
    <property type="term" value="F:thioredoxin peroxidase activity"/>
    <property type="evidence" value="ECO:0007669"/>
    <property type="project" value="TreeGrafter"/>
</dbReference>